<sequence>MAAILQVERLSKKYSDGTAALSDVSFELEPGEFAAVIGLSGAGKSTLLRCINRLVEPTGGDVSFGGVRSAKASAHEVRLLRRQMGMIFQGYNLIQRVSVLRNVLHGRLGYVGPVRGALGLFSKQDVEEAKSILKRLGLEQQTYKRADELSGGQQQRVGIARALCQRPKLILADEPIASLDPVTAKIIMDNLHRICREDGIACIVNLHQVEVAKTYATRIIGMRKGKMVFDGRPEDLTDRMISHIYGESPDKE</sequence>
<dbReference type="Proteomes" id="UP000564644">
    <property type="component" value="Unassembled WGS sequence"/>
</dbReference>
<comment type="caution">
    <text evidence="9">The sequence shown here is derived from an EMBL/GenBank/DDBJ whole genome shotgun (WGS) entry which is preliminary data.</text>
</comment>
<protein>
    <submittedName>
        <fullName evidence="9">Phosphonate ABC transporter ATP-binding protein</fullName>
    </submittedName>
</protein>
<name>A0A7X0SS18_9BACL</name>
<dbReference type="InterPro" id="IPR050086">
    <property type="entry name" value="MetN_ABC_transporter-like"/>
</dbReference>
<dbReference type="PROSITE" id="PS50893">
    <property type="entry name" value="ABC_TRANSPORTER_2"/>
    <property type="match status" value="1"/>
</dbReference>
<keyword evidence="7" id="KW-0472">Membrane</keyword>
<dbReference type="GO" id="GO:0016020">
    <property type="term" value="C:membrane"/>
    <property type="evidence" value="ECO:0007669"/>
    <property type="project" value="InterPro"/>
</dbReference>
<keyword evidence="4 9" id="KW-0067">ATP-binding</keyword>
<keyword evidence="10" id="KW-1185">Reference proteome</keyword>
<keyword evidence="3" id="KW-0547">Nucleotide-binding</keyword>
<dbReference type="InterPro" id="IPR003439">
    <property type="entry name" value="ABC_transporter-like_ATP-bd"/>
</dbReference>
<dbReference type="AlphaFoldDB" id="A0A7X0SS18"/>
<evidence type="ECO:0000259" key="8">
    <source>
        <dbReference type="PROSITE" id="PS50893"/>
    </source>
</evidence>
<evidence type="ECO:0000256" key="3">
    <source>
        <dbReference type="ARBA" id="ARBA00022741"/>
    </source>
</evidence>
<reference evidence="9 10" key="1">
    <citation type="submission" date="2020-08" db="EMBL/GenBank/DDBJ databases">
        <title>Cohnella phylogeny.</title>
        <authorList>
            <person name="Dunlap C."/>
        </authorList>
    </citation>
    <scope>NUCLEOTIDE SEQUENCE [LARGE SCALE GENOMIC DNA]</scope>
    <source>
        <strain evidence="9 10">CBP 2801</strain>
    </source>
</reference>
<evidence type="ECO:0000256" key="2">
    <source>
        <dbReference type="ARBA" id="ARBA00022475"/>
    </source>
</evidence>
<dbReference type="GO" id="GO:0016887">
    <property type="term" value="F:ATP hydrolysis activity"/>
    <property type="evidence" value="ECO:0007669"/>
    <property type="project" value="InterPro"/>
</dbReference>
<dbReference type="InterPro" id="IPR017871">
    <property type="entry name" value="ABC_transporter-like_CS"/>
</dbReference>
<dbReference type="NCBIfam" id="TIGR02315">
    <property type="entry name" value="ABC_phnC"/>
    <property type="match status" value="1"/>
</dbReference>
<dbReference type="InterPro" id="IPR027417">
    <property type="entry name" value="P-loop_NTPase"/>
</dbReference>
<keyword evidence="2" id="KW-1003">Cell membrane</keyword>
<dbReference type="PANTHER" id="PTHR43166">
    <property type="entry name" value="AMINO ACID IMPORT ATP-BINDING PROTEIN"/>
    <property type="match status" value="1"/>
</dbReference>
<accession>A0A7X0SS18</accession>
<proteinExistence type="predicted"/>
<dbReference type="SMART" id="SM00382">
    <property type="entry name" value="AAA"/>
    <property type="match status" value="1"/>
</dbReference>
<dbReference type="Gene3D" id="3.40.50.300">
    <property type="entry name" value="P-loop containing nucleotide triphosphate hydrolases"/>
    <property type="match status" value="1"/>
</dbReference>
<dbReference type="Pfam" id="PF00005">
    <property type="entry name" value="ABC_tran"/>
    <property type="match status" value="1"/>
</dbReference>
<dbReference type="GO" id="GO:0005524">
    <property type="term" value="F:ATP binding"/>
    <property type="evidence" value="ECO:0007669"/>
    <property type="project" value="UniProtKB-KW"/>
</dbReference>
<evidence type="ECO:0000256" key="6">
    <source>
        <dbReference type="ARBA" id="ARBA00022967"/>
    </source>
</evidence>
<evidence type="ECO:0000256" key="7">
    <source>
        <dbReference type="ARBA" id="ARBA00023136"/>
    </source>
</evidence>
<feature type="domain" description="ABC transporter" evidence="8">
    <location>
        <begin position="5"/>
        <end position="249"/>
    </location>
</feature>
<dbReference type="EMBL" id="JACJVO010000042">
    <property type="protein sequence ID" value="MBB6735095.1"/>
    <property type="molecule type" value="Genomic_DNA"/>
</dbReference>
<evidence type="ECO:0000313" key="10">
    <source>
        <dbReference type="Proteomes" id="UP000564644"/>
    </source>
</evidence>
<keyword evidence="6" id="KW-1278">Translocase</keyword>
<dbReference type="GO" id="GO:0015416">
    <property type="term" value="F:ABC-type phosphonate transporter activity"/>
    <property type="evidence" value="ECO:0007669"/>
    <property type="project" value="InterPro"/>
</dbReference>
<dbReference type="InterPro" id="IPR012693">
    <property type="entry name" value="ABC_transpr_PhnC"/>
</dbReference>
<gene>
    <name evidence="9" type="primary">phnC</name>
    <name evidence="9" type="ORF">H7C18_29705</name>
</gene>
<evidence type="ECO:0000256" key="4">
    <source>
        <dbReference type="ARBA" id="ARBA00022840"/>
    </source>
</evidence>
<dbReference type="PROSITE" id="PS00211">
    <property type="entry name" value="ABC_TRANSPORTER_1"/>
    <property type="match status" value="1"/>
</dbReference>
<evidence type="ECO:0000256" key="1">
    <source>
        <dbReference type="ARBA" id="ARBA00022448"/>
    </source>
</evidence>
<dbReference type="CDD" id="cd03256">
    <property type="entry name" value="ABC_PhnC_transporter"/>
    <property type="match status" value="1"/>
</dbReference>
<keyword evidence="1" id="KW-0813">Transport</keyword>
<dbReference type="InterPro" id="IPR003593">
    <property type="entry name" value="AAA+_ATPase"/>
</dbReference>
<evidence type="ECO:0000256" key="5">
    <source>
        <dbReference type="ARBA" id="ARBA00022885"/>
    </source>
</evidence>
<dbReference type="PANTHER" id="PTHR43166:SF6">
    <property type="entry name" value="PHOSPHONATES IMPORT ATP-BINDING PROTEIN PHNC"/>
    <property type="match status" value="1"/>
</dbReference>
<organism evidence="9 10">
    <name type="scientific">Cohnella zeiphila</name>
    <dbReference type="NCBI Taxonomy" id="2761120"/>
    <lineage>
        <taxon>Bacteria</taxon>
        <taxon>Bacillati</taxon>
        <taxon>Bacillota</taxon>
        <taxon>Bacilli</taxon>
        <taxon>Bacillales</taxon>
        <taxon>Paenibacillaceae</taxon>
        <taxon>Cohnella</taxon>
    </lineage>
</organism>
<evidence type="ECO:0000313" key="9">
    <source>
        <dbReference type="EMBL" id="MBB6735095.1"/>
    </source>
</evidence>
<dbReference type="RefSeq" id="WP_185132752.1">
    <property type="nucleotide sequence ID" value="NZ_JACJVO010000042.1"/>
</dbReference>
<dbReference type="SUPFAM" id="SSF52540">
    <property type="entry name" value="P-loop containing nucleoside triphosphate hydrolases"/>
    <property type="match status" value="1"/>
</dbReference>
<keyword evidence="5" id="KW-0918">Phosphonate transport</keyword>